<dbReference type="GeneID" id="36406770"/>
<dbReference type="Proteomes" id="UP000054928">
    <property type="component" value="Unassembled WGS sequence"/>
</dbReference>
<proteinExistence type="predicted"/>
<accession>A0A0P1AKC8</accession>
<name>A0A0P1AKC8_PLAHL</name>
<sequence>MKVEYALYDRSTLDKTVVFSTQIKLLRDFSNQFNKRDAQRCWNELKMDKRINDKAVTMPSSMLERSTRQNASAI</sequence>
<dbReference type="OrthoDB" id="214717at2759"/>
<dbReference type="EMBL" id="CCYD01000553">
    <property type="protein sequence ID" value="CEG41365.1"/>
    <property type="molecule type" value="Genomic_DNA"/>
</dbReference>
<reference evidence="2" key="1">
    <citation type="submission" date="2014-09" db="EMBL/GenBank/DDBJ databases">
        <authorList>
            <person name="Sharma Rahul"/>
            <person name="Thines Marco"/>
        </authorList>
    </citation>
    <scope>NUCLEOTIDE SEQUENCE [LARGE SCALE GENOMIC DNA]</scope>
</reference>
<dbReference type="AlphaFoldDB" id="A0A0P1AKC8"/>
<protein>
    <submittedName>
        <fullName evidence="1">Uncharacterized protein</fullName>
    </submittedName>
</protein>
<evidence type="ECO:0000313" key="1">
    <source>
        <dbReference type="EMBL" id="CEG41365.1"/>
    </source>
</evidence>
<evidence type="ECO:0000313" key="2">
    <source>
        <dbReference type="Proteomes" id="UP000054928"/>
    </source>
</evidence>
<dbReference type="RefSeq" id="XP_024577734.1">
    <property type="nucleotide sequence ID" value="XM_024727126.1"/>
</dbReference>
<organism evidence="1 2">
    <name type="scientific">Plasmopara halstedii</name>
    <name type="common">Downy mildew of sunflower</name>
    <dbReference type="NCBI Taxonomy" id="4781"/>
    <lineage>
        <taxon>Eukaryota</taxon>
        <taxon>Sar</taxon>
        <taxon>Stramenopiles</taxon>
        <taxon>Oomycota</taxon>
        <taxon>Peronosporomycetes</taxon>
        <taxon>Peronosporales</taxon>
        <taxon>Peronosporaceae</taxon>
        <taxon>Plasmopara</taxon>
    </lineage>
</organism>
<keyword evidence="2" id="KW-1185">Reference proteome</keyword>